<dbReference type="PANTHER" id="PTHR30461">
    <property type="entry name" value="DNA-INVERTASE FROM LAMBDOID PROPHAGE"/>
    <property type="match status" value="1"/>
</dbReference>
<evidence type="ECO:0000313" key="4">
    <source>
        <dbReference type="EMBL" id="HIU09810.1"/>
    </source>
</evidence>
<dbReference type="GO" id="GO:0003677">
    <property type="term" value="F:DNA binding"/>
    <property type="evidence" value="ECO:0007669"/>
    <property type="project" value="InterPro"/>
</dbReference>
<feature type="domain" description="Recombinase" evidence="3">
    <location>
        <begin position="156"/>
        <end position="290"/>
    </location>
</feature>
<reference evidence="4" key="2">
    <citation type="journal article" date="2021" name="PeerJ">
        <title>Extensive microbial diversity within the chicken gut microbiome revealed by metagenomics and culture.</title>
        <authorList>
            <person name="Gilroy R."/>
            <person name="Ravi A."/>
            <person name="Getino M."/>
            <person name="Pursley I."/>
            <person name="Horton D.L."/>
            <person name="Alikhan N.F."/>
            <person name="Baker D."/>
            <person name="Gharbi K."/>
            <person name="Hall N."/>
            <person name="Watson M."/>
            <person name="Adriaenssens E.M."/>
            <person name="Foster-Nyarko E."/>
            <person name="Jarju S."/>
            <person name="Secka A."/>
            <person name="Antonio M."/>
            <person name="Oren A."/>
            <person name="Chaudhuri R.R."/>
            <person name="La Ragione R."/>
            <person name="Hildebrand F."/>
            <person name="Pallen M.J."/>
        </authorList>
    </citation>
    <scope>NUCLEOTIDE SEQUENCE</scope>
    <source>
        <strain evidence="4">2830</strain>
    </source>
</reference>
<dbReference type="SMART" id="SM00857">
    <property type="entry name" value="Resolvase"/>
    <property type="match status" value="1"/>
</dbReference>
<evidence type="ECO:0000259" key="2">
    <source>
        <dbReference type="PROSITE" id="PS51736"/>
    </source>
</evidence>
<dbReference type="PANTHER" id="PTHR30461:SF23">
    <property type="entry name" value="DNA RECOMBINASE-RELATED"/>
    <property type="match status" value="1"/>
</dbReference>
<proteinExistence type="predicted"/>
<feature type="domain" description="Resolvase/invertase-type recombinase catalytic" evidence="2">
    <location>
        <begin position="1"/>
        <end position="148"/>
    </location>
</feature>
<organism evidence="4 5">
    <name type="scientific">Candidatus Avidehalobacter gallistercoris</name>
    <dbReference type="NCBI Taxonomy" id="2840694"/>
    <lineage>
        <taxon>Bacteria</taxon>
        <taxon>Bacillati</taxon>
        <taxon>Bacillota</taxon>
        <taxon>Clostridia</taxon>
        <taxon>Eubacteriales</taxon>
        <taxon>Peptococcaceae</taxon>
        <taxon>Peptococcaceae incertae sedis</taxon>
        <taxon>Candidatus Avidehalobacter</taxon>
    </lineage>
</organism>
<feature type="coiled-coil region" evidence="1">
    <location>
        <begin position="370"/>
        <end position="400"/>
    </location>
</feature>
<dbReference type="Pfam" id="PF00239">
    <property type="entry name" value="Resolvase"/>
    <property type="match status" value="1"/>
</dbReference>
<dbReference type="PROSITE" id="PS51737">
    <property type="entry name" value="RECOMBINASE_DNA_BIND"/>
    <property type="match status" value="1"/>
</dbReference>
<name>A0A9D1KYS1_9FIRM</name>
<evidence type="ECO:0000256" key="1">
    <source>
        <dbReference type="SAM" id="Coils"/>
    </source>
</evidence>
<gene>
    <name evidence="4" type="ORF">IAB00_00935</name>
</gene>
<comment type="caution">
    <text evidence="4">The sequence shown here is derived from an EMBL/GenBank/DDBJ whole genome shotgun (WGS) entry which is preliminary data.</text>
</comment>
<dbReference type="CDD" id="cd00338">
    <property type="entry name" value="Ser_Recombinase"/>
    <property type="match status" value="1"/>
</dbReference>
<dbReference type="InterPro" id="IPR011109">
    <property type="entry name" value="DNA_bind_recombinase_dom"/>
</dbReference>
<dbReference type="EMBL" id="DVMH01000005">
    <property type="protein sequence ID" value="HIU09810.1"/>
    <property type="molecule type" value="Genomic_DNA"/>
</dbReference>
<dbReference type="GO" id="GO:0000150">
    <property type="term" value="F:DNA strand exchange activity"/>
    <property type="evidence" value="ECO:0007669"/>
    <property type="project" value="InterPro"/>
</dbReference>
<dbReference type="Gene3D" id="3.40.50.1390">
    <property type="entry name" value="Resolvase, N-terminal catalytic domain"/>
    <property type="match status" value="1"/>
</dbReference>
<dbReference type="InterPro" id="IPR050639">
    <property type="entry name" value="SSR_resolvase"/>
</dbReference>
<dbReference type="AlphaFoldDB" id="A0A9D1KYS1"/>
<dbReference type="Gene3D" id="3.90.1750.20">
    <property type="entry name" value="Putative Large Serine Recombinase, Chain B, Domain 2"/>
    <property type="match status" value="1"/>
</dbReference>
<dbReference type="PROSITE" id="PS51736">
    <property type="entry name" value="RECOMBINASES_3"/>
    <property type="match status" value="1"/>
</dbReference>
<dbReference type="InterPro" id="IPR036162">
    <property type="entry name" value="Resolvase-like_N_sf"/>
</dbReference>
<dbReference type="InterPro" id="IPR038109">
    <property type="entry name" value="DNA_bind_recomb_sf"/>
</dbReference>
<dbReference type="Proteomes" id="UP000824124">
    <property type="component" value="Unassembled WGS sequence"/>
</dbReference>
<evidence type="ECO:0000313" key="5">
    <source>
        <dbReference type="Proteomes" id="UP000824124"/>
    </source>
</evidence>
<keyword evidence="1" id="KW-0175">Coiled coil</keyword>
<sequence length="505" mass="57480">MRKSRADAEAEAHGAGETLARHEAELIHLAARLNINLTKIYREVVSGETIASRPQMQKLLAEVEAGAWQGVLVVEITRLARGDTIDQGLVAQAFKYSGTKIITPTKIYDPANEFDEEYFEFGLFMSRREYKMINQRQQRGRIASSQEGKYVGNRPPYGYRRIKLTGQKGWTLEPDENAPNVQLIYNLFTKEGLGATKIAHRLNELKVPTITGKPWIDAVVREILTNPVYAGWIRWGARAVCKTAENGIIKRSRPRAASENIILAPGIHPAIITQEQFDLVQQELDAHKAPRARADRKLQNPLAGVVFCAHCGKPMTRRPGKPDMLMCFTPGCPTVGSSQHRVEDELQRVLRNWLKRYKIQIAKQQPLPMAVPLEKTLANLQKEQQQLEKQSARIYQLLEQGVYSTEEFLQRRADVGRQQDDLCQQISKVQEEIDQQAAIAEAQQMIIPRIERVLQLYPHSSVEEKNSLLKSVLTRSEYSKTTRQTRKVHTDDMKLTIQPRLPRQV</sequence>
<dbReference type="SUPFAM" id="SSF53041">
    <property type="entry name" value="Resolvase-like"/>
    <property type="match status" value="1"/>
</dbReference>
<dbReference type="Pfam" id="PF07508">
    <property type="entry name" value="Recombinase"/>
    <property type="match status" value="1"/>
</dbReference>
<protein>
    <submittedName>
        <fullName evidence="4">Recombinase family protein</fullName>
    </submittedName>
</protein>
<evidence type="ECO:0000259" key="3">
    <source>
        <dbReference type="PROSITE" id="PS51737"/>
    </source>
</evidence>
<dbReference type="InterPro" id="IPR006119">
    <property type="entry name" value="Resolv_N"/>
</dbReference>
<reference evidence="4" key="1">
    <citation type="submission" date="2020-10" db="EMBL/GenBank/DDBJ databases">
        <authorList>
            <person name="Gilroy R."/>
        </authorList>
    </citation>
    <scope>NUCLEOTIDE SEQUENCE</scope>
    <source>
        <strain evidence="4">2830</strain>
    </source>
</reference>
<accession>A0A9D1KYS1</accession>